<protein>
    <submittedName>
        <fullName evidence="2">Uncharacterized protein</fullName>
    </submittedName>
</protein>
<evidence type="ECO:0000256" key="1">
    <source>
        <dbReference type="SAM" id="MobiDB-lite"/>
    </source>
</evidence>
<name>A0A6U4Z4X7_HEMAN</name>
<organism evidence="2">
    <name type="scientific">Hemiselmis andersenii</name>
    <name type="common">Cryptophyte alga</name>
    <dbReference type="NCBI Taxonomy" id="464988"/>
    <lineage>
        <taxon>Eukaryota</taxon>
        <taxon>Cryptophyceae</taxon>
        <taxon>Cryptomonadales</taxon>
        <taxon>Hemiselmidaceae</taxon>
        <taxon>Hemiselmis</taxon>
    </lineage>
</organism>
<dbReference type="EMBL" id="HBFX01035040">
    <property type="protein sequence ID" value="CAD8970106.1"/>
    <property type="molecule type" value="Transcribed_RNA"/>
</dbReference>
<dbReference type="AlphaFoldDB" id="A0A6U4Z4X7"/>
<feature type="region of interest" description="Disordered" evidence="1">
    <location>
        <begin position="49"/>
        <end position="105"/>
    </location>
</feature>
<gene>
    <name evidence="2" type="ORF">HAND00432_LOCUS21105</name>
</gene>
<proteinExistence type="predicted"/>
<accession>A0A6U4Z4X7</accession>
<evidence type="ECO:0000313" key="2">
    <source>
        <dbReference type="EMBL" id="CAD8970106.1"/>
    </source>
</evidence>
<sequence>MFPLPSLGVCIDHMLCLLCKEGDYGVFEALHQGKPRVLGTECKSTASRLRLKPENKVPRTPNSEPLTDHCTPNPNPPGEILDPQAESCRSQAAEQTSRRDDEGLTRQDRVSYCKFVTKLDRARGE</sequence>
<feature type="compositionally biased region" description="Basic and acidic residues" evidence="1">
    <location>
        <begin position="96"/>
        <end position="105"/>
    </location>
</feature>
<reference evidence="2" key="1">
    <citation type="submission" date="2021-01" db="EMBL/GenBank/DDBJ databases">
        <authorList>
            <person name="Corre E."/>
            <person name="Pelletier E."/>
            <person name="Niang G."/>
            <person name="Scheremetjew M."/>
            <person name="Finn R."/>
            <person name="Kale V."/>
            <person name="Holt S."/>
            <person name="Cochrane G."/>
            <person name="Meng A."/>
            <person name="Brown T."/>
            <person name="Cohen L."/>
        </authorList>
    </citation>
    <scope>NUCLEOTIDE SEQUENCE</scope>
    <source>
        <strain evidence="2">CCMP644</strain>
    </source>
</reference>